<protein>
    <recommendedName>
        <fullName evidence="3">Rpn family recombination-promoting nuclease/putative transposase</fullName>
    </recommendedName>
</protein>
<evidence type="ECO:0008006" key="3">
    <source>
        <dbReference type="Google" id="ProtNLM"/>
    </source>
</evidence>
<dbReference type="PANTHER" id="PTHR41317">
    <property type="entry name" value="PD-(D_E)XK NUCLEASE FAMILY TRANSPOSASE"/>
    <property type="match status" value="1"/>
</dbReference>
<dbReference type="AlphaFoldDB" id="A0A5C6K2P1"/>
<proteinExistence type="predicted"/>
<dbReference type="EMBL" id="VOHW01000029">
    <property type="protein sequence ID" value="TWV57342.1"/>
    <property type="molecule type" value="Genomic_DNA"/>
</dbReference>
<evidence type="ECO:0000313" key="2">
    <source>
        <dbReference type="Proteomes" id="UP000315827"/>
    </source>
</evidence>
<accession>A0A5C6K2P1</accession>
<dbReference type="PANTHER" id="PTHR41317:SF1">
    <property type="entry name" value="PD-(D_E)XK NUCLEASE FAMILY TRANSPOSASE"/>
    <property type="match status" value="1"/>
</dbReference>
<name>A0A5C6K2P1_PARDI</name>
<gene>
    <name evidence="1" type="ORF">FSA05_23235</name>
</gene>
<sequence length="303" mass="34852">MKNKSSLVRFDWAIKRLLRQKSNFVVLEGLLSTLLGEDVVIVRILESEDKFNPVDVLAENDKGELVIIKVQNNRELDYFHRMLYGRSKTVTEYIHEGEKYGTIKKIYSVNIIYFSLGQGKDYVYHGKTQFRGIHFDDILKLSTRQREQFVKQEANDIFPEYYVLRVNEFDELAKTPLDQWIYFLKTGEIDEHATAKGLPEAREKLRIDRLSPSEKSQYYAHMEALRYQKSVIETGWIEGHAEGRAEGIAEGRAESIAKGREEGIAEGQNLEKRQIAANLKKQGLSIEIIANCTGLSPEEIANC</sequence>
<reference evidence="1 2" key="1">
    <citation type="submission" date="2019-07" db="EMBL/GenBank/DDBJ databases">
        <title>Genome sequencing of Parabacteroides distasonis iSURF_7.</title>
        <authorList>
            <person name="Degefu H.N."/>
            <person name="Ruoff K.L."/>
            <person name="Price C.E."/>
            <person name="Valls R.A."/>
            <person name="O'Toole G.A."/>
        </authorList>
    </citation>
    <scope>NUCLEOTIDE SEQUENCE [LARGE SCALE GENOMIC DNA]</scope>
    <source>
        <strain evidence="1 2">CFPLTA003_1B</strain>
    </source>
</reference>
<dbReference type="RefSeq" id="WP_121962160.1">
    <property type="nucleotide sequence ID" value="NZ_VOHW01000029.1"/>
</dbReference>
<organism evidence="1 2">
    <name type="scientific">Parabacteroides distasonis</name>
    <dbReference type="NCBI Taxonomy" id="823"/>
    <lineage>
        <taxon>Bacteria</taxon>
        <taxon>Pseudomonadati</taxon>
        <taxon>Bacteroidota</taxon>
        <taxon>Bacteroidia</taxon>
        <taxon>Bacteroidales</taxon>
        <taxon>Tannerellaceae</taxon>
        <taxon>Parabacteroides</taxon>
    </lineage>
</organism>
<dbReference type="Pfam" id="PF12784">
    <property type="entry name" value="PDDEXK_2"/>
    <property type="match status" value="1"/>
</dbReference>
<comment type="caution">
    <text evidence="1">The sequence shown here is derived from an EMBL/GenBank/DDBJ whole genome shotgun (WGS) entry which is preliminary data.</text>
</comment>
<dbReference type="Proteomes" id="UP000315827">
    <property type="component" value="Unassembled WGS sequence"/>
</dbReference>
<evidence type="ECO:0000313" key="1">
    <source>
        <dbReference type="EMBL" id="TWV57342.1"/>
    </source>
</evidence>